<dbReference type="RefSeq" id="XP_073772589.1">
    <property type="nucleotide sequence ID" value="XM_073916488.1"/>
</dbReference>
<protein>
    <submittedName>
        <fullName evidence="2">Uncharacterized protein</fullName>
    </submittedName>
</protein>
<keyword evidence="1" id="KW-1185">Reference proteome</keyword>
<organism evidence="1 2">
    <name type="scientific">Danio rerio</name>
    <name type="common">Zebrafish</name>
    <name type="synonym">Brachydanio rerio</name>
    <dbReference type="NCBI Taxonomy" id="7955"/>
    <lineage>
        <taxon>Eukaryota</taxon>
        <taxon>Metazoa</taxon>
        <taxon>Chordata</taxon>
        <taxon>Craniata</taxon>
        <taxon>Vertebrata</taxon>
        <taxon>Euteleostomi</taxon>
        <taxon>Actinopterygii</taxon>
        <taxon>Neopterygii</taxon>
        <taxon>Teleostei</taxon>
        <taxon>Ostariophysi</taxon>
        <taxon>Cypriniformes</taxon>
        <taxon>Danionidae</taxon>
        <taxon>Danioninae</taxon>
        <taxon>Danio</taxon>
    </lineage>
</organism>
<gene>
    <name evidence="2" type="primary">LOC141376549</name>
</gene>
<accession>A0AC58GS90</accession>
<evidence type="ECO:0000313" key="1">
    <source>
        <dbReference type="Proteomes" id="UP000000437"/>
    </source>
</evidence>
<sequence>MFIQNHSIPEDIVKTPGSPWFVIPGNNGRRRRRRNRRQKRGKRAGVWERLRKTPHKPPIPSIFLTNARSIANKMDELRLQLVENRLCRDCCALMLTESWLHPGIPDAAVELTDFTLHRHDRNHLSQKQRDWSVFESQDLEEYTTSVLSYIKHCTDTVTTEKHIRVYANQKPWMTAGVRILLKERNIAFKSGDKERYSAARANLKTGIRGAKLKYKHKIEGYLHSNNSRQVWQGIQNITNYRPNPRSVGVDNTLAEELNCFFARFEQQSAEEATLHSLSNPSHVFTVEEDDVRKVLRTVNPRKAAGPDGITGRVLKDCADELTGVFTKIFNLSP</sequence>
<dbReference type="Proteomes" id="UP000000437">
    <property type="component" value="Chromosome 11"/>
</dbReference>
<evidence type="ECO:0000313" key="2">
    <source>
        <dbReference type="RefSeq" id="XP_073772589.1"/>
    </source>
</evidence>
<proteinExistence type="predicted"/>
<name>A0AC58GS90_DANRE</name>
<reference evidence="2" key="1">
    <citation type="submission" date="2025-08" db="UniProtKB">
        <authorList>
            <consortium name="RefSeq"/>
        </authorList>
    </citation>
    <scope>IDENTIFICATION</scope>
    <source>
        <strain evidence="2">Tuebingen</strain>
        <tissue evidence="2">Fibroblasts and whole tissue</tissue>
    </source>
</reference>